<dbReference type="Proteomes" id="UP000249432">
    <property type="component" value="Unassembled WGS sequence"/>
</dbReference>
<reference evidence="2 3" key="1">
    <citation type="submission" date="2017-08" db="EMBL/GenBank/DDBJ databases">
        <title>Infants hospitalized years apart are colonized by the same room-sourced microbial strains.</title>
        <authorList>
            <person name="Brooks B."/>
            <person name="Olm M.R."/>
            <person name="Firek B.A."/>
            <person name="Baker R."/>
            <person name="Thomas B.C."/>
            <person name="Morowitz M.J."/>
            <person name="Banfield J.F."/>
        </authorList>
    </citation>
    <scope>NUCLEOTIDE SEQUENCE [LARGE SCALE GENOMIC DNA]</scope>
    <source>
        <strain evidence="2">S2_003_000_R1_3</strain>
    </source>
</reference>
<dbReference type="RefSeq" id="WP_303735200.1">
    <property type="nucleotide sequence ID" value="NZ_CAKZHK010000008.1"/>
</dbReference>
<dbReference type="EMBL" id="QFRA01000022">
    <property type="protein sequence ID" value="PZR04082.1"/>
    <property type="molecule type" value="Genomic_DNA"/>
</dbReference>
<evidence type="ECO:0000256" key="1">
    <source>
        <dbReference type="SAM" id="MobiDB-lite"/>
    </source>
</evidence>
<feature type="region of interest" description="Disordered" evidence="1">
    <location>
        <begin position="1"/>
        <end position="22"/>
    </location>
</feature>
<accession>A0A2W5SMC1</accession>
<evidence type="ECO:0000313" key="3">
    <source>
        <dbReference type="Proteomes" id="UP000249432"/>
    </source>
</evidence>
<organism evidence="2 3">
    <name type="scientific">Corynebacterium kroppenstedtii</name>
    <dbReference type="NCBI Taxonomy" id="161879"/>
    <lineage>
        <taxon>Bacteria</taxon>
        <taxon>Bacillati</taxon>
        <taxon>Actinomycetota</taxon>
        <taxon>Actinomycetes</taxon>
        <taxon>Mycobacteriales</taxon>
        <taxon>Corynebacteriaceae</taxon>
        <taxon>Corynebacterium</taxon>
    </lineage>
</organism>
<protein>
    <submittedName>
        <fullName evidence="2">Uncharacterized protein</fullName>
    </submittedName>
</protein>
<sequence>MAKDKEQYVDPGWPQHLEEGEHPVTEVVSHVPGATSPYGEDTKFPVDSSELNYVHPYIPVNRPFKR</sequence>
<comment type="caution">
    <text evidence="2">The sequence shown here is derived from an EMBL/GenBank/DDBJ whole genome shotgun (WGS) entry which is preliminary data.</text>
</comment>
<dbReference type="AlphaFoldDB" id="A0A2W5SMC1"/>
<proteinExistence type="predicted"/>
<evidence type="ECO:0000313" key="2">
    <source>
        <dbReference type="EMBL" id="PZR04082.1"/>
    </source>
</evidence>
<name>A0A2W5SMC1_9CORY</name>
<gene>
    <name evidence="2" type="ORF">DI525_08000</name>
</gene>